<evidence type="ECO:0000313" key="12">
    <source>
        <dbReference type="Proteomes" id="UP000198609"/>
    </source>
</evidence>
<dbReference type="PANTHER" id="PTHR12589:SF7">
    <property type="entry name" value="6-PYRUVOYL TETRAHYDROBIOPTERIN SYNTHASE"/>
    <property type="match status" value="1"/>
</dbReference>
<reference evidence="12" key="1">
    <citation type="submission" date="2016-10" db="EMBL/GenBank/DDBJ databases">
        <authorList>
            <person name="Varghese N."/>
            <person name="Submissions S."/>
        </authorList>
    </citation>
    <scope>NUCLEOTIDE SEQUENCE [LARGE SCALE GENOMIC DNA]</scope>
    <source>
        <strain evidence="12">DSM 40318</strain>
    </source>
</reference>
<dbReference type="EMBL" id="FNST01000002">
    <property type="protein sequence ID" value="SEB61163.1"/>
    <property type="molecule type" value="Genomic_DNA"/>
</dbReference>
<feature type="binding site" evidence="10">
    <location>
        <position position="41"/>
    </location>
    <ligand>
        <name>Zn(2+)</name>
        <dbReference type="ChEBI" id="CHEBI:29105"/>
    </ligand>
</feature>
<dbReference type="AlphaFoldDB" id="A0A1H4KRY5"/>
<comment type="similarity">
    <text evidence="2 8">Belongs to the PTPS family. QueD subfamily.</text>
</comment>
<evidence type="ECO:0000256" key="8">
    <source>
        <dbReference type="PIRNR" id="PIRNR006113"/>
    </source>
</evidence>
<feature type="active site" description="Charge relay system" evidence="9">
    <location>
        <position position="124"/>
    </location>
</feature>
<dbReference type="GO" id="GO:0008616">
    <property type="term" value="P:tRNA queuosine(34) biosynthetic process"/>
    <property type="evidence" value="ECO:0007669"/>
    <property type="project" value="UniProtKB-KW"/>
</dbReference>
<dbReference type="InterPro" id="IPR038418">
    <property type="entry name" value="6-PTP_synth/QueD_sf"/>
</dbReference>
<accession>A0A1H4KRY5</accession>
<dbReference type="Proteomes" id="UP000198609">
    <property type="component" value="Unassembled WGS sequence"/>
</dbReference>
<keyword evidence="12" id="KW-1185">Reference proteome</keyword>
<dbReference type="GO" id="GO:0046872">
    <property type="term" value="F:metal ion binding"/>
    <property type="evidence" value="ECO:0007669"/>
    <property type="project" value="UniProtKB-KW"/>
</dbReference>
<organism evidence="11 12">
    <name type="scientific">Streptomyces melanosporofaciens</name>
    <dbReference type="NCBI Taxonomy" id="67327"/>
    <lineage>
        <taxon>Bacteria</taxon>
        <taxon>Bacillati</taxon>
        <taxon>Actinomycetota</taxon>
        <taxon>Actinomycetes</taxon>
        <taxon>Kitasatosporales</taxon>
        <taxon>Streptomycetaceae</taxon>
        <taxon>Streptomyces</taxon>
        <taxon>Streptomyces violaceusniger group</taxon>
    </lineage>
</organism>
<dbReference type="UniPathway" id="UPA00391"/>
<dbReference type="InterPro" id="IPR007115">
    <property type="entry name" value="6-PTP_synth/QueD"/>
</dbReference>
<dbReference type="Gene3D" id="3.30.479.10">
    <property type="entry name" value="6-pyruvoyl tetrahydropterin synthase/QueD"/>
    <property type="match status" value="1"/>
</dbReference>
<feature type="active site" description="Charge relay system" evidence="9">
    <location>
        <position position="81"/>
    </location>
</feature>
<keyword evidence="6 8" id="KW-0456">Lyase</keyword>
<feature type="active site" description="Proton acceptor" evidence="9">
    <location>
        <position position="37"/>
    </location>
</feature>
<dbReference type="GO" id="GO:0070497">
    <property type="term" value="F:6-carboxytetrahydropterin synthase activity"/>
    <property type="evidence" value="ECO:0007669"/>
    <property type="project" value="UniProtKB-EC"/>
</dbReference>
<dbReference type="EC" id="4.-.-.-" evidence="8"/>
<dbReference type="RefSeq" id="WP_244320654.1">
    <property type="nucleotide sequence ID" value="NZ_FNST01000002.1"/>
</dbReference>
<comment type="pathway">
    <text evidence="1 8">Purine metabolism; 7-cyano-7-deazaguanine biosynthesis.</text>
</comment>
<dbReference type="SUPFAM" id="SSF55620">
    <property type="entry name" value="Tetrahydrobiopterin biosynthesis enzymes-like"/>
    <property type="match status" value="1"/>
</dbReference>
<name>A0A1H4KRY5_STRMJ</name>
<keyword evidence="5 8" id="KW-0862">Zinc</keyword>
<feature type="binding site" evidence="10">
    <location>
        <position position="43"/>
    </location>
    <ligand>
        <name>Zn(2+)</name>
        <dbReference type="ChEBI" id="CHEBI:29105"/>
    </ligand>
</feature>
<evidence type="ECO:0000256" key="10">
    <source>
        <dbReference type="PIRSR" id="PIRSR006113-2"/>
    </source>
</evidence>
<proteinExistence type="inferred from homology"/>
<evidence type="ECO:0000256" key="3">
    <source>
        <dbReference type="ARBA" id="ARBA00018141"/>
    </source>
</evidence>
<evidence type="ECO:0000256" key="1">
    <source>
        <dbReference type="ARBA" id="ARBA00005061"/>
    </source>
</evidence>
<evidence type="ECO:0000313" key="11">
    <source>
        <dbReference type="EMBL" id="SEB61163.1"/>
    </source>
</evidence>
<evidence type="ECO:0000256" key="6">
    <source>
        <dbReference type="ARBA" id="ARBA00023239"/>
    </source>
</evidence>
<keyword evidence="8" id="KW-0671">Queuosine biosynthesis</keyword>
<protein>
    <recommendedName>
        <fullName evidence="3 8">6-carboxy-5,6,7,8-tetrahydropterin synthase</fullName>
        <ecNumber evidence="8">4.-.-.-</ecNumber>
    </recommendedName>
</protein>
<keyword evidence="4 8" id="KW-0479">Metal-binding</keyword>
<evidence type="ECO:0000256" key="7">
    <source>
        <dbReference type="ARBA" id="ARBA00048807"/>
    </source>
</evidence>
<feature type="binding site" evidence="10">
    <location>
        <position position="26"/>
    </location>
    <ligand>
        <name>Zn(2+)</name>
        <dbReference type="ChEBI" id="CHEBI:29105"/>
    </ligand>
</feature>
<gene>
    <name evidence="11" type="ORF">SAMN04490356_0925</name>
</gene>
<evidence type="ECO:0000256" key="9">
    <source>
        <dbReference type="PIRSR" id="PIRSR006113-1"/>
    </source>
</evidence>
<comment type="cofactor">
    <cofactor evidence="8 10">
        <name>Zn(2+)</name>
        <dbReference type="ChEBI" id="CHEBI:29105"/>
    </cofactor>
    <text evidence="8 10">Binds 1 zinc ion per subunit.</text>
</comment>
<evidence type="ECO:0000256" key="4">
    <source>
        <dbReference type="ARBA" id="ARBA00022723"/>
    </source>
</evidence>
<dbReference type="PIRSF" id="PIRSF006113">
    <property type="entry name" value="PTP_synth"/>
    <property type="match status" value="1"/>
</dbReference>
<dbReference type="Pfam" id="PF01242">
    <property type="entry name" value="PTPS"/>
    <property type="match status" value="1"/>
</dbReference>
<dbReference type="PANTHER" id="PTHR12589">
    <property type="entry name" value="PYRUVOYL TETRAHYDROBIOPTERIN SYNTHASE"/>
    <property type="match status" value="1"/>
</dbReference>
<comment type="catalytic activity">
    <reaction evidence="7 8">
        <text>7,8-dihydroneopterin 3'-triphosphate + H2O = 6-carboxy-5,6,7,8-tetrahydropterin + triphosphate + acetaldehyde + 2 H(+)</text>
        <dbReference type="Rhea" id="RHEA:27966"/>
        <dbReference type="ChEBI" id="CHEBI:15343"/>
        <dbReference type="ChEBI" id="CHEBI:15377"/>
        <dbReference type="ChEBI" id="CHEBI:15378"/>
        <dbReference type="ChEBI" id="CHEBI:18036"/>
        <dbReference type="ChEBI" id="CHEBI:58462"/>
        <dbReference type="ChEBI" id="CHEBI:61032"/>
        <dbReference type="EC" id="4.1.2.50"/>
    </reaction>
</comment>
<evidence type="ECO:0000256" key="2">
    <source>
        <dbReference type="ARBA" id="ARBA00008900"/>
    </source>
</evidence>
<evidence type="ECO:0000256" key="5">
    <source>
        <dbReference type="ARBA" id="ARBA00022833"/>
    </source>
</evidence>
<sequence>MNSPSDSSFPLGTLTIGKTFDFEAGHRLPSLPPEHKCSHQHGHSYQVEVILTAPTLEAPGFVTDFGALAPFKKFLDTELDHQNLHEVLPFEPTSEHVAQFLAGWIIQNLEPDIPGRLVAVRVCETERSWARFDVEQR</sequence>